<keyword evidence="1" id="KW-0472">Membrane</keyword>
<reference evidence="3 4" key="1">
    <citation type="submission" date="2024-02" db="EMBL/GenBank/DDBJ databases">
        <title>Full genome sequence of Sphingomonas kaistensis.</title>
        <authorList>
            <person name="Poletto B.L."/>
            <person name="Silva G."/>
            <person name="Galante D."/>
            <person name="Campos K.R."/>
            <person name="Santos M.B.N."/>
            <person name="Sacchi C.T."/>
        </authorList>
    </citation>
    <scope>NUCLEOTIDE SEQUENCE [LARGE SCALE GENOMIC DNA]</scope>
    <source>
        <strain evidence="3 4">MA4R</strain>
    </source>
</reference>
<organism evidence="3 4">
    <name type="scientific">Sphingomonas kaistensis</name>
    <dbReference type="NCBI Taxonomy" id="298708"/>
    <lineage>
        <taxon>Bacteria</taxon>
        <taxon>Pseudomonadati</taxon>
        <taxon>Pseudomonadota</taxon>
        <taxon>Alphaproteobacteria</taxon>
        <taxon>Sphingomonadales</taxon>
        <taxon>Sphingomonadaceae</taxon>
        <taxon>Sphingomonas</taxon>
    </lineage>
</organism>
<dbReference type="RefSeq" id="WP_338501441.1">
    <property type="nucleotide sequence ID" value="NZ_CP145607.1"/>
</dbReference>
<protein>
    <recommendedName>
        <fullName evidence="2">HTH luxR-type domain-containing protein</fullName>
    </recommendedName>
</protein>
<dbReference type="InterPro" id="IPR036388">
    <property type="entry name" value="WH-like_DNA-bd_sf"/>
</dbReference>
<accession>A0ABZ2FX45</accession>
<keyword evidence="4" id="KW-1185">Reference proteome</keyword>
<dbReference type="SMART" id="SM00421">
    <property type="entry name" value="HTH_LUXR"/>
    <property type="match status" value="1"/>
</dbReference>
<feature type="transmembrane region" description="Helical" evidence="1">
    <location>
        <begin position="52"/>
        <end position="74"/>
    </location>
</feature>
<feature type="domain" description="HTH luxR-type" evidence="2">
    <location>
        <begin position="104"/>
        <end position="161"/>
    </location>
</feature>
<evidence type="ECO:0000256" key="1">
    <source>
        <dbReference type="SAM" id="Phobius"/>
    </source>
</evidence>
<dbReference type="InterPro" id="IPR000792">
    <property type="entry name" value="Tscrpt_reg_LuxR_C"/>
</dbReference>
<evidence type="ECO:0000313" key="3">
    <source>
        <dbReference type="EMBL" id="WWM69418.1"/>
    </source>
</evidence>
<dbReference type="InterPro" id="IPR016032">
    <property type="entry name" value="Sig_transdc_resp-reg_C-effctor"/>
</dbReference>
<keyword evidence="1" id="KW-1133">Transmembrane helix</keyword>
<gene>
    <name evidence="3" type="ORF">V6R86_01570</name>
</gene>
<dbReference type="Proteomes" id="UP001382935">
    <property type="component" value="Chromosome"/>
</dbReference>
<dbReference type="EMBL" id="CP145607">
    <property type="protein sequence ID" value="WWM69418.1"/>
    <property type="molecule type" value="Genomic_DNA"/>
</dbReference>
<evidence type="ECO:0000259" key="2">
    <source>
        <dbReference type="SMART" id="SM00421"/>
    </source>
</evidence>
<feature type="transmembrane region" description="Helical" evidence="1">
    <location>
        <begin position="20"/>
        <end position="40"/>
    </location>
</feature>
<keyword evidence="1" id="KW-0812">Transmembrane</keyword>
<proteinExistence type="predicted"/>
<dbReference type="SUPFAM" id="SSF46894">
    <property type="entry name" value="C-terminal effector domain of the bipartite response regulators"/>
    <property type="match status" value="1"/>
</dbReference>
<sequence>MRETPKISERRRTLGDIFPAVLAIAFQALACAYFVGDALLDQSDAAMSGPASIFEIMIAMALMAGIILGSAYIVRLIREARIREASLEIARGALSRVLSQRFVDWGLSAAEAEVALFALKGCTVAEIATMRAAAQGTVRAQLSQVYSKAGVSSQPMLMSLFLEDLMTGTDLPLQA</sequence>
<evidence type="ECO:0000313" key="4">
    <source>
        <dbReference type="Proteomes" id="UP001382935"/>
    </source>
</evidence>
<dbReference type="Gene3D" id="1.10.10.10">
    <property type="entry name" value="Winged helix-like DNA-binding domain superfamily/Winged helix DNA-binding domain"/>
    <property type="match status" value="1"/>
</dbReference>
<name>A0ABZ2FX45_9SPHN</name>